<dbReference type="AlphaFoldDB" id="A0A7J6FA24"/>
<dbReference type="Proteomes" id="UP000525078">
    <property type="component" value="Unassembled WGS sequence"/>
</dbReference>
<gene>
    <name evidence="1" type="ORF">F8388_004274</name>
</gene>
<dbReference type="EMBL" id="JAATIP010000149">
    <property type="protein sequence ID" value="KAF4366610.1"/>
    <property type="molecule type" value="Genomic_DNA"/>
</dbReference>
<evidence type="ECO:0000313" key="1">
    <source>
        <dbReference type="EMBL" id="KAF4366610.1"/>
    </source>
</evidence>
<protein>
    <submittedName>
        <fullName evidence="1">Uncharacterized protein</fullName>
    </submittedName>
</protein>
<reference evidence="1 2" key="1">
    <citation type="journal article" date="2020" name="bioRxiv">
        <title>Sequence and annotation of 42 cannabis genomes reveals extensive copy number variation in cannabinoid synthesis and pathogen resistance genes.</title>
        <authorList>
            <person name="Mckernan K.J."/>
            <person name="Helbert Y."/>
            <person name="Kane L.T."/>
            <person name="Ebling H."/>
            <person name="Zhang L."/>
            <person name="Liu B."/>
            <person name="Eaton Z."/>
            <person name="Mclaughlin S."/>
            <person name="Kingan S."/>
            <person name="Baybayan P."/>
            <person name="Concepcion G."/>
            <person name="Jordan M."/>
            <person name="Riva A."/>
            <person name="Barbazuk W."/>
            <person name="Harkins T."/>
        </authorList>
    </citation>
    <scope>NUCLEOTIDE SEQUENCE [LARGE SCALE GENOMIC DNA]</scope>
    <source>
        <strain evidence="2">cv. Jamaican Lion 4</strain>
        <tissue evidence="1">Leaf</tissue>
    </source>
</reference>
<name>A0A7J6FA24_CANSA</name>
<proteinExistence type="predicted"/>
<organism evidence="1 2">
    <name type="scientific">Cannabis sativa</name>
    <name type="common">Hemp</name>
    <name type="synonym">Marijuana</name>
    <dbReference type="NCBI Taxonomy" id="3483"/>
    <lineage>
        <taxon>Eukaryota</taxon>
        <taxon>Viridiplantae</taxon>
        <taxon>Streptophyta</taxon>
        <taxon>Embryophyta</taxon>
        <taxon>Tracheophyta</taxon>
        <taxon>Spermatophyta</taxon>
        <taxon>Magnoliopsida</taxon>
        <taxon>eudicotyledons</taxon>
        <taxon>Gunneridae</taxon>
        <taxon>Pentapetalae</taxon>
        <taxon>rosids</taxon>
        <taxon>fabids</taxon>
        <taxon>Rosales</taxon>
        <taxon>Cannabaceae</taxon>
        <taxon>Cannabis</taxon>
    </lineage>
</organism>
<comment type="caution">
    <text evidence="1">The sequence shown here is derived from an EMBL/GenBank/DDBJ whole genome shotgun (WGS) entry which is preliminary data.</text>
</comment>
<evidence type="ECO:0000313" key="2">
    <source>
        <dbReference type="Proteomes" id="UP000525078"/>
    </source>
</evidence>
<accession>A0A7J6FA24</accession>
<sequence>MAKRKKVMSNPLAVKSSRKDFLQFLMELCENQNTEEAPITTIRNQRLAYGYVRWRNRHYNIHSGMGNGRDVEESSVLI</sequence>